<proteinExistence type="predicted"/>
<protein>
    <submittedName>
        <fullName evidence="1">Uncharacterized protein</fullName>
    </submittedName>
</protein>
<dbReference type="AlphaFoldDB" id="A0A813L5P3"/>
<dbReference type="EMBL" id="CAJNNW010033974">
    <property type="protein sequence ID" value="CAE8721143.1"/>
    <property type="molecule type" value="Genomic_DNA"/>
</dbReference>
<reference evidence="1" key="1">
    <citation type="submission" date="2021-02" db="EMBL/GenBank/DDBJ databases">
        <authorList>
            <person name="Dougan E. K."/>
            <person name="Rhodes N."/>
            <person name="Thang M."/>
            <person name="Chan C."/>
        </authorList>
    </citation>
    <scope>NUCLEOTIDE SEQUENCE</scope>
</reference>
<evidence type="ECO:0000313" key="1">
    <source>
        <dbReference type="EMBL" id="CAE8721143.1"/>
    </source>
</evidence>
<name>A0A813L5P3_POLGL</name>
<evidence type="ECO:0000313" key="2">
    <source>
        <dbReference type="Proteomes" id="UP000626109"/>
    </source>
</evidence>
<dbReference type="Proteomes" id="UP000626109">
    <property type="component" value="Unassembled WGS sequence"/>
</dbReference>
<comment type="caution">
    <text evidence="1">The sequence shown here is derived from an EMBL/GenBank/DDBJ whole genome shotgun (WGS) entry which is preliminary data.</text>
</comment>
<organism evidence="1 2">
    <name type="scientific">Polarella glacialis</name>
    <name type="common">Dinoflagellate</name>
    <dbReference type="NCBI Taxonomy" id="89957"/>
    <lineage>
        <taxon>Eukaryota</taxon>
        <taxon>Sar</taxon>
        <taxon>Alveolata</taxon>
        <taxon>Dinophyceae</taxon>
        <taxon>Suessiales</taxon>
        <taxon>Suessiaceae</taxon>
        <taxon>Polarella</taxon>
    </lineage>
</organism>
<accession>A0A813L5P3</accession>
<gene>
    <name evidence="1" type="ORF">PGLA2088_LOCUS41755</name>
</gene>
<sequence>MCSLLSHCHFIVVLHSKAIVAELRQNPACQELFAEFKAFATELSKKVGWQRSSVCLEINIETTFGLKAAHLHLRWMFDCLGERLSMQGQGCIEFKGTTLTNHKMSPRPLWFKNM</sequence>